<evidence type="ECO:0000256" key="1">
    <source>
        <dbReference type="SAM" id="Phobius"/>
    </source>
</evidence>
<feature type="transmembrane region" description="Helical" evidence="1">
    <location>
        <begin position="140"/>
        <end position="162"/>
    </location>
</feature>
<dbReference type="InterPro" id="IPR004676">
    <property type="entry name" value="Cd-R_transporter"/>
</dbReference>
<evidence type="ECO:0000313" key="2">
    <source>
        <dbReference type="EMBL" id="KRN02310.1"/>
    </source>
</evidence>
<keyword evidence="1" id="KW-0812">Transmembrane</keyword>
<dbReference type="RefSeq" id="WP_061776333.1">
    <property type="nucleotide sequence ID" value="NZ_AYZH01000008.1"/>
</dbReference>
<gene>
    <name evidence="2" type="ORF">FD13_GL001989</name>
</gene>
<accession>A0A0R2DFF3</accession>
<proteinExistence type="predicted"/>
<name>A0A0R2DFF3_9LACO</name>
<sequence>MPSLLLFILTSIGVFFVTDTDDLIVLLFLWLTAETPGQRRSIMVGQYLGILTLMAISWGISWGLVALNITHWTHLLGVIPFTLGTIGLQNWYRTRKHDRTPTALPKLISLPLVWSLTLGNGGDNLSIYIPFFTHLSQGQLGIVLVVFIIMIGLWLLISYRLAKSSWARRLFTRFGAWLSPLLLVIVGIVILIQ</sequence>
<dbReference type="Proteomes" id="UP000051589">
    <property type="component" value="Unassembled WGS sequence"/>
</dbReference>
<feature type="transmembrane region" description="Helical" evidence="1">
    <location>
        <begin position="44"/>
        <end position="65"/>
    </location>
</feature>
<dbReference type="EMBL" id="AYZH01000008">
    <property type="protein sequence ID" value="KRN02310.1"/>
    <property type="molecule type" value="Genomic_DNA"/>
</dbReference>
<feature type="transmembrane region" description="Helical" evidence="1">
    <location>
        <begin position="71"/>
        <end position="91"/>
    </location>
</feature>
<keyword evidence="3" id="KW-1185">Reference proteome</keyword>
<keyword evidence="1" id="KW-0472">Membrane</keyword>
<dbReference type="PATRIC" id="fig|1423803.3.peg.2048"/>
<organism evidence="2 3">
    <name type="scientific">Levilactobacillus senmaizukei DSM 21775 = NBRC 103853</name>
    <dbReference type="NCBI Taxonomy" id="1423803"/>
    <lineage>
        <taxon>Bacteria</taxon>
        <taxon>Bacillati</taxon>
        <taxon>Bacillota</taxon>
        <taxon>Bacilli</taxon>
        <taxon>Lactobacillales</taxon>
        <taxon>Lactobacillaceae</taxon>
        <taxon>Levilactobacillus</taxon>
    </lineage>
</organism>
<dbReference type="OrthoDB" id="7995400at2"/>
<reference evidence="2 3" key="1">
    <citation type="journal article" date="2015" name="Genome Announc.">
        <title>Expanding the biotechnology potential of lactobacilli through comparative genomics of 213 strains and associated genera.</title>
        <authorList>
            <person name="Sun Z."/>
            <person name="Harris H.M."/>
            <person name="McCann A."/>
            <person name="Guo C."/>
            <person name="Argimon S."/>
            <person name="Zhang W."/>
            <person name="Yang X."/>
            <person name="Jeffery I.B."/>
            <person name="Cooney J.C."/>
            <person name="Kagawa T.F."/>
            <person name="Liu W."/>
            <person name="Song Y."/>
            <person name="Salvetti E."/>
            <person name="Wrobel A."/>
            <person name="Rasinkangas P."/>
            <person name="Parkhill J."/>
            <person name="Rea M.C."/>
            <person name="O'Sullivan O."/>
            <person name="Ritari J."/>
            <person name="Douillard F.P."/>
            <person name="Paul Ross R."/>
            <person name="Yang R."/>
            <person name="Briner A.E."/>
            <person name="Felis G.E."/>
            <person name="de Vos W.M."/>
            <person name="Barrangou R."/>
            <person name="Klaenhammer T.R."/>
            <person name="Caufield P.W."/>
            <person name="Cui Y."/>
            <person name="Zhang H."/>
            <person name="O'Toole P.W."/>
        </authorList>
    </citation>
    <scope>NUCLEOTIDE SEQUENCE [LARGE SCALE GENOMIC DNA]</scope>
    <source>
        <strain evidence="2 3">DSM 21775</strain>
    </source>
</reference>
<feature type="transmembrane region" description="Helical" evidence="1">
    <location>
        <begin position="6"/>
        <end position="32"/>
    </location>
</feature>
<protein>
    <submittedName>
        <fullName evidence="2">Permease, cadmium resistance protein</fullName>
    </submittedName>
</protein>
<dbReference type="Pfam" id="PF03596">
    <property type="entry name" value="Cad"/>
    <property type="match status" value="1"/>
</dbReference>
<keyword evidence="1" id="KW-1133">Transmembrane helix</keyword>
<dbReference type="AlphaFoldDB" id="A0A0R2DFF3"/>
<comment type="caution">
    <text evidence="2">The sequence shown here is derived from an EMBL/GenBank/DDBJ whole genome shotgun (WGS) entry which is preliminary data.</text>
</comment>
<feature type="transmembrane region" description="Helical" evidence="1">
    <location>
        <begin position="174"/>
        <end position="192"/>
    </location>
</feature>
<evidence type="ECO:0000313" key="3">
    <source>
        <dbReference type="Proteomes" id="UP000051589"/>
    </source>
</evidence>